<evidence type="ECO:0000256" key="2">
    <source>
        <dbReference type="ARBA" id="ARBA00023125"/>
    </source>
</evidence>
<evidence type="ECO:0000256" key="3">
    <source>
        <dbReference type="ARBA" id="ARBA00023163"/>
    </source>
</evidence>
<dbReference type="SUPFAM" id="SSF52172">
    <property type="entry name" value="CheY-like"/>
    <property type="match status" value="1"/>
</dbReference>
<dbReference type="PROSITE" id="PS50110">
    <property type="entry name" value="RESPONSE_REGULATORY"/>
    <property type="match status" value="1"/>
</dbReference>
<evidence type="ECO:0000256" key="5">
    <source>
        <dbReference type="PROSITE-ProRule" id="PRU01091"/>
    </source>
</evidence>
<evidence type="ECO:0000313" key="9">
    <source>
        <dbReference type="Proteomes" id="UP000606870"/>
    </source>
</evidence>
<keyword evidence="3" id="KW-0804">Transcription</keyword>
<dbReference type="EMBL" id="JACOGK010000019">
    <property type="protein sequence ID" value="MBC3537100.1"/>
    <property type="molecule type" value="Genomic_DNA"/>
</dbReference>
<dbReference type="PROSITE" id="PS51755">
    <property type="entry name" value="OMPR_PHOB"/>
    <property type="match status" value="1"/>
</dbReference>
<feature type="domain" description="Response regulatory" evidence="6">
    <location>
        <begin position="3"/>
        <end position="116"/>
    </location>
</feature>
<dbReference type="InterPro" id="IPR001789">
    <property type="entry name" value="Sig_transdc_resp-reg_receiver"/>
</dbReference>
<gene>
    <name evidence="8" type="ORF">H8J70_07535</name>
</gene>
<dbReference type="CDD" id="cd17574">
    <property type="entry name" value="REC_OmpR"/>
    <property type="match status" value="1"/>
</dbReference>
<keyword evidence="4" id="KW-0597">Phosphoprotein</keyword>
<organism evidence="8 9">
    <name type="scientific">Megasphaera hominis</name>
    <dbReference type="NCBI Taxonomy" id="159836"/>
    <lineage>
        <taxon>Bacteria</taxon>
        <taxon>Bacillati</taxon>
        <taxon>Bacillota</taxon>
        <taxon>Negativicutes</taxon>
        <taxon>Veillonellales</taxon>
        <taxon>Veillonellaceae</taxon>
        <taxon>Megasphaera</taxon>
    </lineage>
</organism>
<evidence type="ECO:0000256" key="1">
    <source>
        <dbReference type="ARBA" id="ARBA00023015"/>
    </source>
</evidence>
<name>A0ABR6VII0_9FIRM</name>
<dbReference type="RefSeq" id="WP_186503279.1">
    <property type="nucleotide sequence ID" value="NZ_JACOGK010000019.1"/>
</dbReference>
<evidence type="ECO:0000256" key="4">
    <source>
        <dbReference type="PROSITE-ProRule" id="PRU00169"/>
    </source>
</evidence>
<comment type="caution">
    <text evidence="8">The sequence shown here is derived from an EMBL/GenBank/DDBJ whole genome shotgun (WGS) entry which is preliminary data.</text>
</comment>
<dbReference type="Pfam" id="PF00486">
    <property type="entry name" value="Trans_reg_C"/>
    <property type="match status" value="1"/>
</dbReference>
<dbReference type="InterPro" id="IPR036388">
    <property type="entry name" value="WH-like_DNA-bd_sf"/>
</dbReference>
<evidence type="ECO:0000259" key="7">
    <source>
        <dbReference type="PROSITE" id="PS51755"/>
    </source>
</evidence>
<feature type="DNA-binding region" description="OmpR/PhoB-type" evidence="5">
    <location>
        <begin position="134"/>
        <end position="233"/>
    </location>
</feature>
<feature type="domain" description="OmpR/PhoB-type" evidence="7">
    <location>
        <begin position="134"/>
        <end position="233"/>
    </location>
</feature>
<keyword evidence="1" id="KW-0805">Transcription regulation</keyword>
<dbReference type="SMART" id="SM00862">
    <property type="entry name" value="Trans_reg_C"/>
    <property type="match status" value="1"/>
</dbReference>
<proteinExistence type="predicted"/>
<protein>
    <submittedName>
        <fullName evidence="8">Response regulator transcription factor</fullName>
    </submittedName>
</protein>
<dbReference type="Gene3D" id="3.40.50.2300">
    <property type="match status" value="1"/>
</dbReference>
<dbReference type="Gene3D" id="1.10.10.10">
    <property type="entry name" value="Winged helix-like DNA-binding domain superfamily/Winged helix DNA-binding domain"/>
    <property type="match status" value="1"/>
</dbReference>
<keyword evidence="9" id="KW-1185">Reference proteome</keyword>
<dbReference type="PANTHER" id="PTHR48111">
    <property type="entry name" value="REGULATOR OF RPOS"/>
    <property type="match status" value="1"/>
</dbReference>
<dbReference type="PANTHER" id="PTHR48111:SF26">
    <property type="entry name" value="STAGE 0 SPORULATION PROTEIN A HOMOLOG"/>
    <property type="match status" value="1"/>
</dbReference>
<dbReference type="Proteomes" id="UP000606870">
    <property type="component" value="Unassembled WGS sequence"/>
</dbReference>
<dbReference type="SMART" id="SM00448">
    <property type="entry name" value="REC"/>
    <property type="match status" value="1"/>
</dbReference>
<evidence type="ECO:0000313" key="8">
    <source>
        <dbReference type="EMBL" id="MBC3537100.1"/>
    </source>
</evidence>
<sequence length="234" mass="26602">MAQVLIIEDDELIAALERDFFKNSNFDVTVARDAKSGMKALSQTAVDAVILDVGLPDEDGFTVCQKLREKSDVPILFVTAHTSDEDKIKGLGLGADDYIVKPFNPSELIARVKAHIDIHERLLAGAHLMRDETLPDIQTGDLKIFIRRRQVFRGKKEILLTGKEFNLLLFLAQHPNQVLSKKYLFEMIWHLDALGEMATVTVHVNRLRDKLNEVKPKFTAIETVWGNGYRFRME</sequence>
<feature type="modified residue" description="4-aspartylphosphate" evidence="4">
    <location>
        <position position="52"/>
    </location>
</feature>
<keyword evidence="2 5" id="KW-0238">DNA-binding</keyword>
<dbReference type="InterPro" id="IPR039420">
    <property type="entry name" value="WalR-like"/>
</dbReference>
<evidence type="ECO:0000259" key="6">
    <source>
        <dbReference type="PROSITE" id="PS50110"/>
    </source>
</evidence>
<dbReference type="InterPro" id="IPR001867">
    <property type="entry name" value="OmpR/PhoB-type_DNA-bd"/>
</dbReference>
<reference evidence="8 9" key="1">
    <citation type="submission" date="2020-08" db="EMBL/GenBank/DDBJ databases">
        <authorList>
            <person name="Liu C."/>
            <person name="Sun Q."/>
        </authorList>
    </citation>
    <scope>NUCLEOTIDE SEQUENCE [LARGE SCALE GENOMIC DNA]</scope>
    <source>
        <strain evidence="8 9">NSJ-59</strain>
    </source>
</reference>
<dbReference type="Gene3D" id="6.10.250.690">
    <property type="match status" value="1"/>
</dbReference>
<dbReference type="InterPro" id="IPR011006">
    <property type="entry name" value="CheY-like_superfamily"/>
</dbReference>
<accession>A0ABR6VII0</accession>
<dbReference type="Pfam" id="PF00072">
    <property type="entry name" value="Response_reg"/>
    <property type="match status" value="1"/>
</dbReference>
<dbReference type="CDD" id="cd00383">
    <property type="entry name" value="trans_reg_C"/>
    <property type="match status" value="1"/>
</dbReference>